<dbReference type="PANTHER" id="PTHR45749:SF21">
    <property type="entry name" value="DUF4371 DOMAIN-CONTAINING PROTEIN"/>
    <property type="match status" value="1"/>
</dbReference>
<protein>
    <recommendedName>
        <fullName evidence="1">DUF4371 domain-containing protein</fullName>
    </recommendedName>
</protein>
<dbReference type="InterPro" id="IPR025398">
    <property type="entry name" value="DUF4371"/>
</dbReference>
<sequence length="244" mass="27601">MKSVGKNKQGKLAQQFSSQSHKASLAAYCHYLKKTKRVDIQLDKAKRAAQIQEAEDLEYNRKVIHILLDIARTLARQALPFRGDSNEEGNFYQLVLLVSRHVPSLRRWITVKRMNPYHATYLSPQSQNEFIALLEAELREKVVEEVKSAGMFSVMADTTPDEEHTDRLSVVRYVSDAGKPTERLLDVRETPDKTGLGQAKDILSTIEQCGVDTDDLCFQSYDFAAAMSGEFNGAQQKLSEICWS</sequence>
<dbReference type="OrthoDB" id="10066664at2759"/>
<proteinExistence type="predicted"/>
<name>A0A6S7FDQ1_PARCT</name>
<evidence type="ECO:0000313" key="3">
    <source>
        <dbReference type="Proteomes" id="UP001152795"/>
    </source>
</evidence>
<dbReference type="PANTHER" id="PTHR45749">
    <property type="match status" value="1"/>
</dbReference>
<reference evidence="2" key="1">
    <citation type="submission" date="2020-04" db="EMBL/GenBank/DDBJ databases">
        <authorList>
            <person name="Alioto T."/>
            <person name="Alioto T."/>
            <person name="Gomez Garrido J."/>
        </authorList>
    </citation>
    <scope>NUCLEOTIDE SEQUENCE</scope>
    <source>
        <strain evidence="2">A484AB</strain>
    </source>
</reference>
<dbReference type="Pfam" id="PF14291">
    <property type="entry name" value="DUF4371"/>
    <property type="match status" value="1"/>
</dbReference>
<dbReference type="Proteomes" id="UP001152795">
    <property type="component" value="Unassembled WGS sequence"/>
</dbReference>
<evidence type="ECO:0000313" key="2">
    <source>
        <dbReference type="EMBL" id="CAB3977424.1"/>
    </source>
</evidence>
<evidence type="ECO:0000259" key="1">
    <source>
        <dbReference type="Pfam" id="PF14291"/>
    </source>
</evidence>
<accession>A0A6S7FDQ1</accession>
<keyword evidence="3" id="KW-1185">Reference proteome</keyword>
<feature type="domain" description="DUF4371" evidence="1">
    <location>
        <begin position="61"/>
        <end position="233"/>
    </location>
</feature>
<gene>
    <name evidence="2" type="ORF">PACLA_8A085385</name>
</gene>
<comment type="caution">
    <text evidence="2">The sequence shown here is derived from an EMBL/GenBank/DDBJ whole genome shotgun (WGS) entry which is preliminary data.</text>
</comment>
<dbReference type="AlphaFoldDB" id="A0A6S7FDQ1"/>
<organism evidence="2 3">
    <name type="scientific">Paramuricea clavata</name>
    <name type="common">Red gorgonian</name>
    <name type="synonym">Violescent sea-whip</name>
    <dbReference type="NCBI Taxonomy" id="317549"/>
    <lineage>
        <taxon>Eukaryota</taxon>
        <taxon>Metazoa</taxon>
        <taxon>Cnidaria</taxon>
        <taxon>Anthozoa</taxon>
        <taxon>Octocorallia</taxon>
        <taxon>Malacalcyonacea</taxon>
        <taxon>Plexauridae</taxon>
        <taxon>Paramuricea</taxon>
    </lineage>
</organism>
<dbReference type="EMBL" id="CACRXK020000046">
    <property type="protein sequence ID" value="CAB3977424.1"/>
    <property type="molecule type" value="Genomic_DNA"/>
</dbReference>